<sequence>MPTDPLYILLAGQWTDAAEAARWQAELQPALAAALPQARLITQREAAPRPQDIAVVIAANPPPGSLHGLPGLRLIQSLWAGVDRLLADPDLPAGVPVARMVDPAMNAAMAETACWAVLGLHRGFFDYQAQQAAGRWQPLPQCRADEVPVLVLGAGQMGLTTARQLMALGYPVTVWGRAAGTQAAPAAEEKTTAAMHEACADAGPAEPSTMPAAPATPWTAAAPGTAQAPAPRRIDGRPALMAACAGARIVVNLLPLTPETRGLIDARLLAALPDGASVVNLARGAHVVDADLQAALDSGRLSRAVLDVFHQEPLPADHPWWRHPRITVLPHAAAQTDPRSASRIAAEQIADALAGRPLRHTVDRGRGY</sequence>
<dbReference type="PANTHER" id="PTHR43333">
    <property type="entry name" value="2-HACID_DH_C DOMAIN-CONTAINING PROTEIN"/>
    <property type="match status" value="1"/>
</dbReference>
<name>A0ABU9B9S0_9BURK</name>
<dbReference type="EMBL" id="JBBUTF010000008">
    <property type="protein sequence ID" value="MEK8026328.1"/>
    <property type="molecule type" value="Genomic_DNA"/>
</dbReference>
<dbReference type="SUPFAM" id="SSF51735">
    <property type="entry name" value="NAD(P)-binding Rossmann-fold domains"/>
    <property type="match status" value="1"/>
</dbReference>
<gene>
    <name evidence="4" type="ORF">AACH11_10195</name>
</gene>
<proteinExistence type="predicted"/>
<feature type="domain" description="D-isomer specific 2-hydroxyacid dehydrogenase NAD-binding" evidence="3">
    <location>
        <begin position="115"/>
        <end position="201"/>
    </location>
</feature>
<dbReference type="Gene3D" id="3.40.50.720">
    <property type="entry name" value="NAD(P)-binding Rossmann-like Domain"/>
    <property type="match status" value="2"/>
</dbReference>
<evidence type="ECO:0000256" key="1">
    <source>
        <dbReference type="ARBA" id="ARBA00023002"/>
    </source>
</evidence>
<evidence type="ECO:0000259" key="3">
    <source>
        <dbReference type="Pfam" id="PF02826"/>
    </source>
</evidence>
<evidence type="ECO:0000256" key="2">
    <source>
        <dbReference type="ARBA" id="ARBA00023027"/>
    </source>
</evidence>
<comment type="caution">
    <text evidence="4">The sequence shown here is derived from an EMBL/GenBank/DDBJ whole genome shotgun (WGS) entry which is preliminary data.</text>
</comment>
<dbReference type="InterPro" id="IPR036291">
    <property type="entry name" value="NAD(P)-bd_dom_sf"/>
</dbReference>
<keyword evidence="1" id="KW-0560">Oxidoreductase</keyword>
<keyword evidence="5" id="KW-1185">Reference proteome</keyword>
<reference evidence="4 5" key="1">
    <citation type="submission" date="2024-04" db="EMBL/GenBank/DDBJ databases">
        <title>Novel species of the genus Ideonella isolated from streams.</title>
        <authorList>
            <person name="Lu H."/>
        </authorList>
    </citation>
    <scope>NUCLEOTIDE SEQUENCE [LARGE SCALE GENOMIC DNA]</scope>
    <source>
        <strain evidence="4 5">BYS139W</strain>
    </source>
</reference>
<dbReference type="RefSeq" id="WP_341374114.1">
    <property type="nucleotide sequence ID" value="NZ_JBBUTF010000008.1"/>
</dbReference>
<accession>A0ABU9B9S0</accession>
<feature type="domain" description="D-isomer specific 2-hydroxyacid dehydrogenase NAD-binding" evidence="3">
    <location>
        <begin position="240"/>
        <end position="333"/>
    </location>
</feature>
<evidence type="ECO:0000313" key="5">
    <source>
        <dbReference type="Proteomes" id="UP001368500"/>
    </source>
</evidence>
<dbReference type="CDD" id="cd12164">
    <property type="entry name" value="GDH_like_2"/>
    <property type="match status" value="1"/>
</dbReference>
<keyword evidence="2" id="KW-0520">NAD</keyword>
<dbReference type="Pfam" id="PF02826">
    <property type="entry name" value="2-Hacid_dh_C"/>
    <property type="match status" value="2"/>
</dbReference>
<evidence type="ECO:0000313" key="4">
    <source>
        <dbReference type="EMBL" id="MEK8026328.1"/>
    </source>
</evidence>
<protein>
    <submittedName>
        <fullName evidence="4">Glyoxylate/hydroxypyruvate reductase A</fullName>
    </submittedName>
</protein>
<dbReference type="Proteomes" id="UP001368500">
    <property type="component" value="Unassembled WGS sequence"/>
</dbReference>
<dbReference type="PANTHER" id="PTHR43333:SF1">
    <property type="entry name" value="D-ISOMER SPECIFIC 2-HYDROXYACID DEHYDROGENASE NAD-BINDING DOMAIN-CONTAINING PROTEIN"/>
    <property type="match status" value="1"/>
</dbReference>
<organism evidence="4 5">
    <name type="scientific">Pseudaquabacterium rugosum</name>
    <dbReference type="NCBI Taxonomy" id="2984194"/>
    <lineage>
        <taxon>Bacteria</taxon>
        <taxon>Pseudomonadati</taxon>
        <taxon>Pseudomonadota</taxon>
        <taxon>Betaproteobacteria</taxon>
        <taxon>Burkholderiales</taxon>
        <taxon>Sphaerotilaceae</taxon>
        <taxon>Pseudaquabacterium</taxon>
    </lineage>
</organism>
<dbReference type="InterPro" id="IPR006140">
    <property type="entry name" value="D-isomer_DH_NAD-bd"/>
</dbReference>